<evidence type="ECO:0000313" key="3">
    <source>
        <dbReference type="Proteomes" id="UP000264217"/>
    </source>
</evidence>
<reference evidence="2 3" key="1">
    <citation type="submission" date="2018-08" db="EMBL/GenBank/DDBJ databases">
        <title>Mucilaginibacter sp. MYSH2.</title>
        <authorList>
            <person name="Seo T."/>
        </authorList>
    </citation>
    <scope>NUCLEOTIDE SEQUENCE [LARGE SCALE GENOMIC DNA]</scope>
    <source>
        <strain evidence="2 3">MYSH2</strain>
    </source>
</reference>
<dbReference type="AlphaFoldDB" id="A0A372P016"/>
<dbReference type="OrthoDB" id="667380at2"/>
<dbReference type="Proteomes" id="UP000264217">
    <property type="component" value="Unassembled WGS sequence"/>
</dbReference>
<feature type="compositionally biased region" description="Basic and acidic residues" evidence="1">
    <location>
        <begin position="36"/>
        <end position="50"/>
    </location>
</feature>
<protein>
    <submittedName>
        <fullName evidence="2">3-oxoacyl-ACP synthase</fullName>
    </submittedName>
</protein>
<name>A0A372P016_9SPHI</name>
<evidence type="ECO:0000313" key="2">
    <source>
        <dbReference type="EMBL" id="RFZ95716.1"/>
    </source>
</evidence>
<organism evidence="2 3">
    <name type="scientific">Mucilaginibacter conchicola</name>
    <dbReference type="NCBI Taxonomy" id="2303333"/>
    <lineage>
        <taxon>Bacteria</taxon>
        <taxon>Pseudomonadati</taxon>
        <taxon>Bacteroidota</taxon>
        <taxon>Sphingobacteriia</taxon>
        <taxon>Sphingobacteriales</taxon>
        <taxon>Sphingobacteriaceae</taxon>
        <taxon>Mucilaginibacter</taxon>
    </lineage>
</organism>
<comment type="caution">
    <text evidence="2">The sequence shown here is derived from an EMBL/GenBank/DDBJ whole genome shotgun (WGS) entry which is preliminary data.</text>
</comment>
<dbReference type="EMBL" id="QWDC01000001">
    <property type="protein sequence ID" value="RFZ95716.1"/>
    <property type="molecule type" value="Genomic_DNA"/>
</dbReference>
<evidence type="ECO:0000256" key="1">
    <source>
        <dbReference type="SAM" id="MobiDB-lite"/>
    </source>
</evidence>
<keyword evidence="3" id="KW-1185">Reference proteome</keyword>
<dbReference type="RefSeq" id="WP_117391266.1">
    <property type="nucleotide sequence ID" value="NZ_QWDC01000001.1"/>
</dbReference>
<accession>A0A372P016</accession>
<sequence>MSELKQQLHNACVAYVQQRMQAATDAIEQAQQAQSDDTKSSAGDKYETGREMAQQETNRNMAQLAEANKLMVALNRISTNAALTVADAGSVVTTDNGNFYLSVSAGSINAGGINYFAVSTASPIGAKIKGKKAGDEFSLNGKIYKIASVE</sequence>
<gene>
    <name evidence="2" type="ORF">D0C36_09420</name>
</gene>
<feature type="region of interest" description="Disordered" evidence="1">
    <location>
        <begin position="27"/>
        <end position="50"/>
    </location>
</feature>
<proteinExistence type="predicted"/>